<dbReference type="RefSeq" id="WP_379573838.1">
    <property type="nucleotide sequence ID" value="NZ_JBHUFV010000033.1"/>
</dbReference>
<dbReference type="PIRSF" id="PIRSF000103">
    <property type="entry name" value="HIBADH"/>
    <property type="match status" value="1"/>
</dbReference>
<keyword evidence="3" id="KW-0520">NAD</keyword>
<dbReference type="InterPro" id="IPR036291">
    <property type="entry name" value="NAD(P)-bd_dom_sf"/>
</dbReference>
<dbReference type="InterPro" id="IPR013328">
    <property type="entry name" value="6PGD_dom2"/>
</dbReference>
<name>A0ABW4SXW1_9ACTN</name>
<comment type="caution">
    <text evidence="6">The sequence shown here is derived from an EMBL/GenBank/DDBJ whole genome shotgun (WGS) entry which is preliminary data.</text>
</comment>
<dbReference type="Pfam" id="PF03446">
    <property type="entry name" value="NAD_binding_2"/>
    <property type="match status" value="1"/>
</dbReference>
<dbReference type="Gene3D" id="1.10.1040.10">
    <property type="entry name" value="N-(1-d-carboxylethyl)-l-norvaline Dehydrogenase, domain 2"/>
    <property type="match status" value="1"/>
</dbReference>
<gene>
    <name evidence="6" type="ORF">ACFSKW_20260</name>
</gene>
<organism evidence="6 7">
    <name type="scientific">Nonomuraea mangrovi</name>
    <dbReference type="NCBI Taxonomy" id="2316207"/>
    <lineage>
        <taxon>Bacteria</taxon>
        <taxon>Bacillati</taxon>
        <taxon>Actinomycetota</taxon>
        <taxon>Actinomycetes</taxon>
        <taxon>Streptosporangiales</taxon>
        <taxon>Streptosporangiaceae</taxon>
        <taxon>Nonomuraea</taxon>
    </lineage>
</organism>
<comment type="similarity">
    <text evidence="1">Belongs to the HIBADH-related family.</text>
</comment>
<dbReference type="SUPFAM" id="SSF48179">
    <property type="entry name" value="6-phosphogluconate dehydrogenase C-terminal domain-like"/>
    <property type="match status" value="1"/>
</dbReference>
<dbReference type="Pfam" id="PF14833">
    <property type="entry name" value="NAD_binding_11"/>
    <property type="match status" value="1"/>
</dbReference>
<evidence type="ECO:0000259" key="4">
    <source>
        <dbReference type="Pfam" id="PF03446"/>
    </source>
</evidence>
<evidence type="ECO:0000256" key="3">
    <source>
        <dbReference type="ARBA" id="ARBA00023027"/>
    </source>
</evidence>
<feature type="domain" description="6-phosphogluconate dehydrogenase NADP-binding" evidence="4">
    <location>
        <begin position="2"/>
        <end position="153"/>
    </location>
</feature>
<dbReference type="InterPro" id="IPR015815">
    <property type="entry name" value="HIBADH-related"/>
</dbReference>
<dbReference type="EC" id="1.1.-.-" evidence="6"/>
<keyword evidence="2 6" id="KW-0560">Oxidoreductase</keyword>
<dbReference type="Gene3D" id="3.40.50.720">
    <property type="entry name" value="NAD(P)-binding Rossmann-like Domain"/>
    <property type="match status" value="1"/>
</dbReference>
<evidence type="ECO:0000256" key="1">
    <source>
        <dbReference type="ARBA" id="ARBA00009080"/>
    </source>
</evidence>
<evidence type="ECO:0000259" key="5">
    <source>
        <dbReference type="Pfam" id="PF14833"/>
    </source>
</evidence>
<dbReference type="Proteomes" id="UP001597368">
    <property type="component" value="Unassembled WGS sequence"/>
</dbReference>
<reference evidence="7" key="1">
    <citation type="journal article" date="2019" name="Int. J. Syst. Evol. Microbiol.">
        <title>The Global Catalogue of Microorganisms (GCM) 10K type strain sequencing project: providing services to taxonomists for standard genome sequencing and annotation.</title>
        <authorList>
            <consortium name="The Broad Institute Genomics Platform"/>
            <consortium name="The Broad Institute Genome Sequencing Center for Infectious Disease"/>
            <person name="Wu L."/>
            <person name="Ma J."/>
        </authorList>
    </citation>
    <scope>NUCLEOTIDE SEQUENCE [LARGE SCALE GENOMIC DNA]</scope>
    <source>
        <strain evidence="7">ICMP 6774ER</strain>
    </source>
</reference>
<dbReference type="SUPFAM" id="SSF51735">
    <property type="entry name" value="NAD(P)-binding Rossmann-fold domains"/>
    <property type="match status" value="1"/>
</dbReference>
<dbReference type="GO" id="GO:0016491">
    <property type="term" value="F:oxidoreductase activity"/>
    <property type="evidence" value="ECO:0007669"/>
    <property type="project" value="UniProtKB-KW"/>
</dbReference>
<dbReference type="EMBL" id="JBHUFV010000033">
    <property type="protein sequence ID" value="MFD1933799.1"/>
    <property type="molecule type" value="Genomic_DNA"/>
</dbReference>
<protein>
    <submittedName>
        <fullName evidence="6">NAD(P)-dependent oxidoreductase</fullName>
        <ecNumber evidence="6">1.1.-.-</ecNumber>
    </submittedName>
</protein>
<dbReference type="PANTHER" id="PTHR43060">
    <property type="entry name" value="3-HYDROXYISOBUTYRATE DEHYDROGENASE-LIKE 1, MITOCHONDRIAL-RELATED"/>
    <property type="match status" value="1"/>
</dbReference>
<proteinExistence type="inferred from homology"/>
<dbReference type="InterPro" id="IPR006115">
    <property type="entry name" value="6PGDH_NADP-bd"/>
</dbReference>
<accession>A0ABW4SXW1</accession>
<sequence length="276" mass="28093">MQVGWIGTGTMGEPMAGRLLAAGHALTVHNRTAGRTARLVERGARAAPTVAAAGGEVVITMLPAPREVMDDVLANAVPGTVVVDCSTSAPDLARHWAEEGERRGVSVLDAPVSGGPAGAKAGTLSIMVGGDASAFALVRPLLETLGTTVVHHGPPGTGQLAKLVNQTVVAGATLAACEAYALAVHGGLDIAKVLASVGLGVAGSPLLDFLWSRLAAADLEPGFKLDHLLKDLSLVHEAAGELPMPATERAGELAERIRAVYGGERGTQVLVKVAER</sequence>
<feature type="domain" description="3-hydroxyisobutyrate dehydrogenase-like NAD-binding" evidence="5">
    <location>
        <begin position="156"/>
        <end position="273"/>
    </location>
</feature>
<evidence type="ECO:0000313" key="6">
    <source>
        <dbReference type="EMBL" id="MFD1933799.1"/>
    </source>
</evidence>
<dbReference type="PANTHER" id="PTHR43060:SF15">
    <property type="entry name" value="3-HYDROXYISOBUTYRATE DEHYDROGENASE-LIKE 1, MITOCHONDRIAL-RELATED"/>
    <property type="match status" value="1"/>
</dbReference>
<dbReference type="InterPro" id="IPR008927">
    <property type="entry name" value="6-PGluconate_DH-like_C_sf"/>
</dbReference>
<keyword evidence="7" id="KW-1185">Reference proteome</keyword>
<evidence type="ECO:0000256" key="2">
    <source>
        <dbReference type="ARBA" id="ARBA00023002"/>
    </source>
</evidence>
<evidence type="ECO:0000313" key="7">
    <source>
        <dbReference type="Proteomes" id="UP001597368"/>
    </source>
</evidence>
<dbReference type="InterPro" id="IPR029154">
    <property type="entry name" value="HIBADH-like_NADP-bd"/>
</dbReference>